<dbReference type="RefSeq" id="WP_231580525.1">
    <property type="nucleotide sequence ID" value="NZ_CP046452.1"/>
</dbReference>
<keyword evidence="2" id="KW-0663">Pyridoxal phosphate</keyword>
<protein>
    <submittedName>
        <fullName evidence="4">Threonine-phosphate decarboxylase</fullName>
        <ecNumber evidence="4">4.1.1.81</ecNumber>
    </submittedName>
</protein>
<dbReference type="InterPro" id="IPR015421">
    <property type="entry name" value="PyrdxlP-dep_Trfase_major"/>
</dbReference>
<evidence type="ECO:0000256" key="1">
    <source>
        <dbReference type="ARBA" id="ARBA00001933"/>
    </source>
</evidence>
<dbReference type="Pfam" id="PF00155">
    <property type="entry name" value="Aminotran_1_2"/>
    <property type="match status" value="1"/>
</dbReference>
<dbReference type="KEGG" id="ckw:CKALI_03830"/>
<organism evidence="4 5">
    <name type="scientific">Corynebacterium kalinowskii</name>
    <dbReference type="NCBI Taxonomy" id="2675216"/>
    <lineage>
        <taxon>Bacteria</taxon>
        <taxon>Bacillati</taxon>
        <taxon>Actinomycetota</taxon>
        <taxon>Actinomycetes</taxon>
        <taxon>Mycobacteriales</taxon>
        <taxon>Corynebacteriaceae</taxon>
        <taxon>Corynebacterium</taxon>
    </lineage>
</organism>
<keyword evidence="5" id="KW-1185">Reference proteome</keyword>
<accession>A0A6B8VSD4</accession>
<dbReference type="EC" id="4.1.1.81" evidence="4"/>
<dbReference type="GO" id="GO:0030170">
    <property type="term" value="F:pyridoxal phosphate binding"/>
    <property type="evidence" value="ECO:0007669"/>
    <property type="project" value="InterPro"/>
</dbReference>
<dbReference type="InterPro" id="IPR015422">
    <property type="entry name" value="PyrdxlP-dep_Trfase_small"/>
</dbReference>
<feature type="domain" description="Aminotransferase class I/classII large" evidence="3">
    <location>
        <begin position="28"/>
        <end position="335"/>
    </location>
</feature>
<evidence type="ECO:0000313" key="5">
    <source>
        <dbReference type="Proteomes" id="UP000427071"/>
    </source>
</evidence>
<dbReference type="Gene3D" id="3.90.1150.10">
    <property type="entry name" value="Aspartate Aminotransferase, domain 1"/>
    <property type="match status" value="1"/>
</dbReference>
<dbReference type="EMBL" id="CP046452">
    <property type="protein sequence ID" value="QGU01646.1"/>
    <property type="molecule type" value="Genomic_DNA"/>
</dbReference>
<dbReference type="AlphaFoldDB" id="A0A6B8VSD4"/>
<comment type="cofactor">
    <cofactor evidence="1">
        <name>pyridoxal 5'-phosphate</name>
        <dbReference type="ChEBI" id="CHEBI:597326"/>
    </cofactor>
</comment>
<dbReference type="GO" id="GO:0048472">
    <property type="term" value="F:threonine-phosphate decarboxylase activity"/>
    <property type="evidence" value="ECO:0007669"/>
    <property type="project" value="UniProtKB-EC"/>
</dbReference>
<name>A0A6B8VSD4_9CORY</name>
<dbReference type="PANTHER" id="PTHR42885:SF1">
    <property type="entry name" value="THREONINE-PHOSPHATE DECARBOXYLASE"/>
    <property type="match status" value="1"/>
</dbReference>
<keyword evidence="4" id="KW-0456">Lyase</keyword>
<evidence type="ECO:0000259" key="3">
    <source>
        <dbReference type="Pfam" id="PF00155"/>
    </source>
</evidence>
<dbReference type="InterPro" id="IPR004839">
    <property type="entry name" value="Aminotransferase_I/II_large"/>
</dbReference>
<dbReference type="PANTHER" id="PTHR42885">
    <property type="entry name" value="HISTIDINOL-PHOSPHATE AMINOTRANSFERASE-RELATED"/>
    <property type="match status" value="1"/>
</dbReference>
<dbReference type="CDD" id="cd00609">
    <property type="entry name" value="AAT_like"/>
    <property type="match status" value="1"/>
</dbReference>
<gene>
    <name evidence="4" type="primary">cobD</name>
    <name evidence="4" type="ORF">CKALI_03830</name>
</gene>
<dbReference type="Proteomes" id="UP000427071">
    <property type="component" value="Chromosome"/>
</dbReference>
<dbReference type="Gene3D" id="3.40.640.10">
    <property type="entry name" value="Type I PLP-dependent aspartate aminotransferase-like (Major domain)"/>
    <property type="match status" value="1"/>
</dbReference>
<reference evidence="5" key="1">
    <citation type="submission" date="2019-11" db="EMBL/GenBank/DDBJ databases">
        <title>Complete genome sequence of Corynebacterium kalinowskii 1959, a novel Corynebacterium species isolated from soil of a small paddock in Vilsendorf, Germany.</title>
        <authorList>
            <person name="Schaffert L."/>
            <person name="Ruwe M."/>
            <person name="Milse J."/>
            <person name="Hanuschka K."/>
            <person name="Ortseifen V."/>
            <person name="Droste J."/>
            <person name="Brandt D."/>
            <person name="Schlueter L."/>
            <person name="Kutter Y."/>
            <person name="Vinke S."/>
            <person name="Viehoefer P."/>
            <person name="Jacob L."/>
            <person name="Luebke N.-C."/>
            <person name="Schulte-Berndt E."/>
            <person name="Hain C."/>
            <person name="Linder M."/>
            <person name="Schmidt P."/>
            <person name="Wollenschlaeger L."/>
            <person name="Luttermann T."/>
            <person name="Thieme E."/>
            <person name="Hassa J."/>
            <person name="Haak M."/>
            <person name="Wittchen M."/>
            <person name="Mentz A."/>
            <person name="Persicke M."/>
            <person name="Busche T."/>
            <person name="Ruckert C."/>
        </authorList>
    </citation>
    <scope>NUCLEOTIDE SEQUENCE [LARGE SCALE GENOMIC DNA]</scope>
    <source>
        <strain evidence="5">1959</strain>
    </source>
</reference>
<dbReference type="SUPFAM" id="SSF53383">
    <property type="entry name" value="PLP-dependent transferases"/>
    <property type="match status" value="1"/>
</dbReference>
<proteinExistence type="predicted"/>
<evidence type="ECO:0000313" key="4">
    <source>
        <dbReference type="EMBL" id="QGU01646.1"/>
    </source>
</evidence>
<sequence length="337" mass="36525">MSAFDPYRFHGDEEAIGAKVDFAVNVRGSKPPEWLQRVLIDAIGDLAEYPSATDEKLARKAIADLHQVPEDSVLLVAGASEGFALLPKLRPASVDIIHPGFTEPNVVFEESGIPVHNRILPSPFELDLLVDRGTADMVVIGNPTNPTGVVHAKEDLLELGAGRILVVDEAFLDVSDESETLTQLAAQQEDIIVLRSFTKTWAIAGLRCGYVIAHPTVVAKLAQGRPHWPLGTLQLRALAAIAMSAADEVEKERGIIAAERVTMTEALGRAGFEIASATQAPYVLVRPPGDDPEGLRQRLKEAGIAIRRCDTFPGLDSSYWRLAVRPANQVAKLLKEL</sequence>
<evidence type="ECO:0000256" key="2">
    <source>
        <dbReference type="ARBA" id="ARBA00022898"/>
    </source>
</evidence>
<dbReference type="InterPro" id="IPR015424">
    <property type="entry name" value="PyrdxlP-dep_Trfase"/>
</dbReference>
<dbReference type="NCBIfam" id="NF005915">
    <property type="entry name" value="PRK07908.1"/>
    <property type="match status" value="1"/>
</dbReference>